<dbReference type="Proteomes" id="UP000746471">
    <property type="component" value="Unassembled WGS sequence"/>
</dbReference>
<keyword evidence="6" id="KW-1185">Reference proteome</keyword>
<name>A0ABS5PND5_9FIRM</name>
<dbReference type="Gene3D" id="3.40.50.300">
    <property type="entry name" value="P-loop containing nucleotide triphosphate hydrolases"/>
    <property type="match status" value="1"/>
</dbReference>
<protein>
    <submittedName>
        <fullName evidence="5">ABC transporter ATP-binding protein</fullName>
    </submittedName>
</protein>
<dbReference type="InterPro" id="IPR003593">
    <property type="entry name" value="AAA+_ATPase"/>
</dbReference>
<dbReference type="SUPFAM" id="SSF52540">
    <property type="entry name" value="P-loop containing nucleoside triphosphate hydrolases"/>
    <property type="match status" value="1"/>
</dbReference>
<dbReference type="InterPro" id="IPR017871">
    <property type="entry name" value="ABC_transporter-like_CS"/>
</dbReference>
<proteinExistence type="predicted"/>
<keyword evidence="3 5" id="KW-0067">ATP-binding</keyword>
<dbReference type="PROSITE" id="PS00211">
    <property type="entry name" value="ABC_TRANSPORTER_1"/>
    <property type="match status" value="1"/>
</dbReference>
<evidence type="ECO:0000256" key="2">
    <source>
        <dbReference type="ARBA" id="ARBA00022741"/>
    </source>
</evidence>
<dbReference type="SMART" id="SM00382">
    <property type="entry name" value="AAA"/>
    <property type="match status" value="1"/>
</dbReference>
<evidence type="ECO:0000313" key="5">
    <source>
        <dbReference type="EMBL" id="MBS7525861.1"/>
    </source>
</evidence>
<reference evidence="5 6" key="1">
    <citation type="submission" date="2021-05" db="EMBL/GenBank/DDBJ databases">
        <title>Fusibacter ferrireducens sp. nov., an anaerobic, sulfur- and Fe-reducing bacterium isolated from the mangrove sediment.</title>
        <authorList>
            <person name="Qiu D."/>
        </authorList>
    </citation>
    <scope>NUCLEOTIDE SEQUENCE [LARGE SCALE GENOMIC DNA]</scope>
    <source>
        <strain evidence="5 6">DSM 12116</strain>
    </source>
</reference>
<keyword evidence="2" id="KW-0547">Nucleotide-binding</keyword>
<gene>
    <name evidence="5" type="ORF">KHM83_04120</name>
</gene>
<feature type="domain" description="ABC transporter" evidence="4">
    <location>
        <begin position="2"/>
        <end position="216"/>
    </location>
</feature>
<dbReference type="Pfam" id="PF00005">
    <property type="entry name" value="ABC_tran"/>
    <property type="match status" value="1"/>
</dbReference>
<organism evidence="5 6">
    <name type="scientific">Fusibacter paucivorans</name>
    <dbReference type="NCBI Taxonomy" id="76009"/>
    <lineage>
        <taxon>Bacteria</taxon>
        <taxon>Bacillati</taxon>
        <taxon>Bacillota</taxon>
        <taxon>Clostridia</taxon>
        <taxon>Eubacteriales</taxon>
        <taxon>Eubacteriales Family XII. Incertae Sedis</taxon>
        <taxon>Fusibacter</taxon>
    </lineage>
</organism>
<sequence>MLKISRLGKAFDHRCVLEDVDLNISKREIVSIIGPSGRGKTTLLKLIAGLLTADTGKIERSYTRLSYVFQEDRLLPWLTVAENVKLVNDALSSDDCMALLAMMRLADSQRLYPSEISGGMRQRVAMARAFAYEPELILLDEPFKSIDQFLRKQLIEDMLALWRVQGQSVLLVTHDPDEAIAMSDTIYLMDGIPASIVKRIVIDAPRNLTETAKQTIRNEIEKFWEEETS</sequence>
<dbReference type="InterPro" id="IPR003439">
    <property type="entry name" value="ABC_transporter-like_ATP-bd"/>
</dbReference>
<keyword evidence="1" id="KW-0813">Transport</keyword>
<evidence type="ECO:0000256" key="1">
    <source>
        <dbReference type="ARBA" id="ARBA00022448"/>
    </source>
</evidence>
<dbReference type="GO" id="GO:0005524">
    <property type="term" value="F:ATP binding"/>
    <property type="evidence" value="ECO:0007669"/>
    <property type="project" value="UniProtKB-KW"/>
</dbReference>
<dbReference type="EMBL" id="JAHBCL010000005">
    <property type="protein sequence ID" value="MBS7525861.1"/>
    <property type="molecule type" value="Genomic_DNA"/>
</dbReference>
<dbReference type="InterPro" id="IPR050166">
    <property type="entry name" value="ABC_transporter_ATP-bind"/>
</dbReference>
<evidence type="ECO:0000256" key="3">
    <source>
        <dbReference type="ARBA" id="ARBA00022840"/>
    </source>
</evidence>
<dbReference type="PANTHER" id="PTHR42788:SF13">
    <property type="entry name" value="ALIPHATIC SULFONATES IMPORT ATP-BINDING PROTEIN SSUB"/>
    <property type="match status" value="1"/>
</dbReference>
<dbReference type="PANTHER" id="PTHR42788">
    <property type="entry name" value="TAURINE IMPORT ATP-BINDING PROTEIN-RELATED"/>
    <property type="match status" value="1"/>
</dbReference>
<dbReference type="InterPro" id="IPR027417">
    <property type="entry name" value="P-loop_NTPase"/>
</dbReference>
<accession>A0ABS5PND5</accession>
<evidence type="ECO:0000313" key="6">
    <source>
        <dbReference type="Proteomes" id="UP000746471"/>
    </source>
</evidence>
<evidence type="ECO:0000259" key="4">
    <source>
        <dbReference type="PROSITE" id="PS50893"/>
    </source>
</evidence>
<dbReference type="PROSITE" id="PS50893">
    <property type="entry name" value="ABC_TRANSPORTER_2"/>
    <property type="match status" value="1"/>
</dbReference>
<comment type="caution">
    <text evidence="5">The sequence shown here is derived from an EMBL/GenBank/DDBJ whole genome shotgun (WGS) entry which is preliminary data.</text>
</comment>
<dbReference type="RefSeq" id="WP_213235645.1">
    <property type="nucleotide sequence ID" value="NZ_JAHBCL010000005.1"/>
</dbReference>